<protein>
    <submittedName>
        <fullName evidence="5">Helix-turn-helix domain-containing protein</fullName>
    </submittedName>
</protein>
<keyword evidence="1" id="KW-0805">Transcription regulation</keyword>
<dbReference type="Pfam" id="PF12833">
    <property type="entry name" value="HTH_18"/>
    <property type="match status" value="1"/>
</dbReference>
<gene>
    <name evidence="5" type="ORF">O0V09_16880</name>
</gene>
<dbReference type="PRINTS" id="PR00032">
    <property type="entry name" value="HTHARAC"/>
</dbReference>
<dbReference type="SUPFAM" id="SSF46689">
    <property type="entry name" value="Homeodomain-like"/>
    <property type="match status" value="2"/>
</dbReference>
<name>A0A9J6RS34_9GAMM</name>
<dbReference type="SMART" id="SM00342">
    <property type="entry name" value="HTH_ARAC"/>
    <property type="match status" value="1"/>
</dbReference>
<evidence type="ECO:0000256" key="3">
    <source>
        <dbReference type="ARBA" id="ARBA00023163"/>
    </source>
</evidence>
<organism evidence="5 6">
    <name type="scientific">Dasania phycosphaerae</name>
    <dbReference type="NCBI Taxonomy" id="2950436"/>
    <lineage>
        <taxon>Bacteria</taxon>
        <taxon>Pseudomonadati</taxon>
        <taxon>Pseudomonadota</taxon>
        <taxon>Gammaproteobacteria</taxon>
        <taxon>Cellvibrionales</taxon>
        <taxon>Spongiibacteraceae</taxon>
        <taxon>Dasania</taxon>
    </lineage>
</organism>
<dbReference type="Gene3D" id="1.10.10.60">
    <property type="entry name" value="Homeodomain-like"/>
    <property type="match status" value="2"/>
</dbReference>
<dbReference type="PANTHER" id="PTHR43130">
    <property type="entry name" value="ARAC-FAMILY TRANSCRIPTIONAL REGULATOR"/>
    <property type="match status" value="1"/>
</dbReference>
<keyword evidence="2" id="KW-0238">DNA-binding</keyword>
<sequence>MYTVSFIALPQCLATSISLPLEMLHAADHYHRSHNRSRQTLQVNIVSTEGESITTAGGLQLLASCKLGDVKHSDLIILPSLWRNPLKTLRKQPQLLSWLQQMASQDATICAVGTSSCLLAEAGLLDGKPATTHWYFCEQFQRQYPKVNLKPRYLITQADNLYCAGSVNSVADLMVHLIERNFGPEIAHLVEGQFSPEIRRSFSSHAYDEYASNLHQDELIIQAQEWLQHHALEDISISELASSLGLSMRTFNRRFKQATTVTASDYLQNLRVNAAKELLRTSNLSIAEVAEQSGYHDSSYFCSRFKKLTGQTPLAYRKSVRGKLFQVSV</sequence>
<dbReference type="InterPro" id="IPR018060">
    <property type="entry name" value="HTH_AraC"/>
</dbReference>
<reference evidence="5 6" key="1">
    <citation type="submission" date="2022-12" db="EMBL/GenBank/DDBJ databases">
        <title>Dasania phycosphaerae sp. nov., isolated from particulate material of the south coast of Korea.</title>
        <authorList>
            <person name="Jiang Y."/>
        </authorList>
    </citation>
    <scope>NUCLEOTIDE SEQUENCE [LARGE SCALE GENOMIC DNA]</scope>
    <source>
        <strain evidence="5 6">GY-19</strain>
    </source>
</reference>
<proteinExistence type="predicted"/>
<dbReference type="PROSITE" id="PS00041">
    <property type="entry name" value="HTH_ARAC_FAMILY_1"/>
    <property type="match status" value="1"/>
</dbReference>
<keyword evidence="6" id="KW-1185">Reference proteome</keyword>
<dbReference type="InterPro" id="IPR002818">
    <property type="entry name" value="DJ-1/PfpI"/>
</dbReference>
<dbReference type="InterPro" id="IPR020449">
    <property type="entry name" value="Tscrpt_reg_AraC-type_HTH"/>
</dbReference>
<dbReference type="EMBL" id="JAPTGG010000018">
    <property type="protein sequence ID" value="MCZ0866885.1"/>
    <property type="molecule type" value="Genomic_DNA"/>
</dbReference>
<dbReference type="SUPFAM" id="SSF52317">
    <property type="entry name" value="Class I glutamine amidotransferase-like"/>
    <property type="match status" value="1"/>
</dbReference>
<dbReference type="Gene3D" id="3.40.50.880">
    <property type="match status" value="1"/>
</dbReference>
<dbReference type="CDD" id="cd03138">
    <property type="entry name" value="GATase1_AraC_2"/>
    <property type="match status" value="1"/>
</dbReference>
<dbReference type="Pfam" id="PF01965">
    <property type="entry name" value="DJ-1_PfpI"/>
    <property type="match status" value="1"/>
</dbReference>
<dbReference type="InterPro" id="IPR052158">
    <property type="entry name" value="INH-QAR"/>
</dbReference>
<dbReference type="AlphaFoldDB" id="A0A9J6RS34"/>
<evidence type="ECO:0000259" key="4">
    <source>
        <dbReference type="PROSITE" id="PS01124"/>
    </source>
</evidence>
<dbReference type="GO" id="GO:0003700">
    <property type="term" value="F:DNA-binding transcription factor activity"/>
    <property type="evidence" value="ECO:0007669"/>
    <property type="project" value="InterPro"/>
</dbReference>
<dbReference type="InterPro" id="IPR018062">
    <property type="entry name" value="HTH_AraC-typ_CS"/>
</dbReference>
<comment type="caution">
    <text evidence="5">The sequence shown here is derived from an EMBL/GenBank/DDBJ whole genome shotgun (WGS) entry which is preliminary data.</text>
</comment>
<dbReference type="InterPro" id="IPR029062">
    <property type="entry name" value="Class_I_gatase-like"/>
</dbReference>
<dbReference type="GO" id="GO:0043565">
    <property type="term" value="F:sequence-specific DNA binding"/>
    <property type="evidence" value="ECO:0007669"/>
    <property type="project" value="InterPro"/>
</dbReference>
<feature type="domain" description="HTH araC/xylS-type" evidence="4">
    <location>
        <begin position="221"/>
        <end position="319"/>
    </location>
</feature>
<evidence type="ECO:0000313" key="5">
    <source>
        <dbReference type="EMBL" id="MCZ0866885.1"/>
    </source>
</evidence>
<dbReference type="RefSeq" id="WP_258332836.1">
    <property type="nucleotide sequence ID" value="NZ_JAPTGG010000018.1"/>
</dbReference>
<evidence type="ECO:0000256" key="1">
    <source>
        <dbReference type="ARBA" id="ARBA00023015"/>
    </source>
</evidence>
<dbReference type="PANTHER" id="PTHR43130:SF11">
    <property type="entry name" value="TRANSCRIPTIONAL REGULATORY PROTEIN"/>
    <property type="match status" value="1"/>
</dbReference>
<dbReference type="InterPro" id="IPR009057">
    <property type="entry name" value="Homeodomain-like_sf"/>
</dbReference>
<evidence type="ECO:0000313" key="6">
    <source>
        <dbReference type="Proteomes" id="UP001069090"/>
    </source>
</evidence>
<accession>A0A9J6RS34</accession>
<dbReference type="Proteomes" id="UP001069090">
    <property type="component" value="Unassembled WGS sequence"/>
</dbReference>
<keyword evidence="3" id="KW-0804">Transcription</keyword>
<dbReference type="PROSITE" id="PS01124">
    <property type="entry name" value="HTH_ARAC_FAMILY_2"/>
    <property type="match status" value="1"/>
</dbReference>
<evidence type="ECO:0000256" key="2">
    <source>
        <dbReference type="ARBA" id="ARBA00023125"/>
    </source>
</evidence>